<dbReference type="PANTHER" id="PTHR10534">
    <property type="entry name" value="PYRIDOXAL KINASE"/>
    <property type="match status" value="1"/>
</dbReference>
<comment type="catalytic activity">
    <reaction evidence="12">
        <text>pyridoxamine + ATP = pyridoxamine 5'-phosphate + ADP + H(+)</text>
        <dbReference type="Rhea" id="RHEA:25104"/>
        <dbReference type="ChEBI" id="CHEBI:15378"/>
        <dbReference type="ChEBI" id="CHEBI:30616"/>
        <dbReference type="ChEBI" id="CHEBI:57761"/>
        <dbReference type="ChEBI" id="CHEBI:58451"/>
        <dbReference type="ChEBI" id="CHEBI:456216"/>
        <dbReference type="EC" id="2.7.1.35"/>
    </reaction>
    <physiologicalReaction direction="left-to-right" evidence="12">
        <dbReference type="Rhea" id="RHEA:25105"/>
    </physiologicalReaction>
</comment>
<evidence type="ECO:0000256" key="2">
    <source>
        <dbReference type="ARBA" id="ARBA00004835"/>
    </source>
</evidence>
<dbReference type="GO" id="GO:0005829">
    <property type="term" value="C:cytosol"/>
    <property type="evidence" value="ECO:0007669"/>
    <property type="project" value="TreeGrafter"/>
</dbReference>
<keyword evidence="8" id="KW-0547">Nucleotide-binding</keyword>
<proteinExistence type="inferred from homology"/>
<evidence type="ECO:0000256" key="3">
    <source>
        <dbReference type="ARBA" id="ARBA00005210"/>
    </source>
</evidence>
<name>A0A9N6ZEN0_9CRUS</name>
<dbReference type="Pfam" id="PF08543">
    <property type="entry name" value="Phos_pyr_kin"/>
    <property type="match status" value="1"/>
</dbReference>
<evidence type="ECO:0000256" key="11">
    <source>
        <dbReference type="ARBA" id="ARBA00032808"/>
    </source>
</evidence>
<dbReference type="InterPro" id="IPR004625">
    <property type="entry name" value="PyrdxlKinase"/>
</dbReference>
<keyword evidence="10" id="KW-0067">ATP-binding</keyword>
<evidence type="ECO:0000256" key="13">
    <source>
        <dbReference type="ARBA" id="ARBA00047377"/>
    </source>
</evidence>
<dbReference type="CDD" id="cd01173">
    <property type="entry name" value="pyridoxal_pyridoxamine_kinase"/>
    <property type="match status" value="1"/>
</dbReference>
<comment type="catalytic activity">
    <reaction evidence="13">
        <text>pyridoxal + ATP = pyridoxal 5'-phosphate + ADP + H(+)</text>
        <dbReference type="Rhea" id="RHEA:10224"/>
        <dbReference type="ChEBI" id="CHEBI:15378"/>
        <dbReference type="ChEBI" id="CHEBI:17310"/>
        <dbReference type="ChEBI" id="CHEBI:30616"/>
        <dbReference type="ChEBI" id="CHEBI:456216"/>
        <dbReference type="ChEBI" id="CHEBI:597326"/>
        <dbReference type="EC" id="2.7.1.35"/>
    </reaction>
    <physiologicalReaction direction="left-to-right" evidence="13">
        <dbReference type="Rhea" id="RHEA:10225"/>
    </physiologicalReaction>
</comment>
<dbReference type="InterPro" id="IPR029056">
    <property type="entry name" value="Ribokinase-like"/>
</dbReference>
<evidence type="ECO:0000256" key="12">
    <source>
        <dbReference type="ARBA" id="ARBA00047310"/>
    </source>
</evidence>
<dbReference type="GO" id="GO:0009443">
    <property type="term" value="P:pyridoxal 5'-phosphate salvage"/>
    <property type="evidence" value="ECO:0007669"/>
    <property type="project" value="InterPro"/>
</dbReference>
<feature type="domain" description="Pyridoxamine kinase/Phosphomethylpyrimidine kinase" evidence="15">
    <location>
        <begin position="95"/>
        <end position="234"/>
    </location>
</feature>
<evidence type="ECO:0000256" key="1">
    <source>
        <dbReference type="ARBA" id="ARBA00004750"/>
    </source>
</evidence>
<evidence type="ECO:0000256" key="7">
    <source>
        <dbReference type="ARBA" id="ARBA00022679"/>
    </source>
</evidence>
<dbReference type="EMBL" id="OC988993">
    <property type="protein sequence ID" value="CAG4645648.1"/>
    <property type="molecule type" value="Genomic_DNA"/>
</dbReference>
<evidence type="ECO:0000313" key="16">
    <source>
        <dbReference type="EMBL" id="CAG4645648.1"/>
    </source>
</evidence>
<dbReference type="InterPro" id="IPR013749">
    <property type="entry name" value="PM/HMP-P_kinase-1"/>
</dbReference>
<dbReference type="NCBIfam" id="TIGR00687">
    <property type="entry name" value="pyridox_kin"/>
    <property type="match status" value="1"/>
</dbReference>
<keyword evidence="7" id="KW-0808">Transferase</keyword>
<evidence type="ECO:0000256" key="4">
    <source>
        <dbReference type="ARBA" id="ARBA00008805"/>
    </source>
</evidence>
<dbReference type="Gene3D" id="3.40.1190.20">
    <property type="match status" value="1"/>
</dbReference>
<dbReference type="GO" id="GO:0005524">
    <property type="term" value="F:ATP binding"/>
    <property type="evidence" value="ECO:0007669"/>
    <property type="project" value="UniProtKB-KW"/>
</dbReference>
<comment type="pathway">
    <text evidence="3">Cofactor metabolism; pyridoxal 5'-phosphate salvage; pyridoxal 5'-phosphate from pyridoxal: step 1/1.</text>
</comment>
<comment type="pathway">
    <text evidence="2">Cofactor metabolism; pyridoxal 5'-phosphate salvage; pyridoxine 5'-phosphate from pyridoxine: step 1/1.</text>
</comment>
<dbReference type="PANTHER" id="PTHR10534:SF2">
    <property type="entry name" value="PYRIDOXAL KINASE"/>
    <property type="match status" value="1"/>
</dbReference>
<dbReference type="SUPFAM" id="SSF53613">
    <property type="entry name" value="Ribokinase-like"/>
    <property type="match status" value="1"/>
</dbReference>
<evidence type="ECO:0000256" key="8">
    <source>
        <dbReference type="ARBA" id="ARBA00022741"/>
    </source>
</evidence>
<dbReference type="AlphaFoldDB" id="A0A9N6ZEN0"/>
<comment type="similarity">
    <text evidence="4">Belongs to the pyridoxine kinase family.</text>
</comment>
<gene>
    <name evidence="16" type="primary">EOG090X09AY</name>
</gene>
<protein>
    <recommendedName>
        <fullName evidence="6">Pyridoxal kinase</fullName>
        <ecNumber evidence="5">2.7.1.35</ecNumber>
    </recommendedName>
    <alternativeName>
        <fullName evidence="11">Pyridoxine kinase</fullName>
    </alternativeName>
</protein>
<evidence type="ECO:0000256" key="9">
    <source>
        <dbReference type="ARBA" id="ARBA00022777"/>
    </source>
</evidence>
<dbReference type="EC" id="2.7.1.35" evidence="5"/>
<accession>A0A9N6ZEN0</accession>
<comment type="pathway">
    <text evidence="1">Cofactor metabolism; pyridoxal 5'-phosphate salvage; pyridoxamine 5'-phosphate from pyridoxamine: step 1/1.</text>
</comment>
<comment type="catalytic activity">
    <reaction evidence="14">
        <text>pyridoxine + ATP = pyridoxine 5'-phosphate + ADP + H(+)</text>
        <dbReference type="Rhea" id="RHEA:25108"/>
        <dbReference type="ChEBI" id="CHEBI:15378"/>
        <dbReference type="ChEBI" id="CHEBI:16709"/>
        <dbReference type="ChEBI" id="CHEBI:30616"/>
        <dbReference type="ChEBI" id="CHEBI:58589"/>
        <dbReference type="ChEBI" id="CHEBI:456216"/>
        <dbReference type="EC" id="2.7.1.35"/>
    </reaction>
    <physiologicalReaction direction="left-to-right" evidence="14">
        <dbReference type="Rhea" id="RHEA:25109"/>
    </physiologicalReaction>
</comment>
<evidence type="ECO:0000256" key="6">
    <source>
        <dbReference type="ARBA" id="ARBA00018134"/>
    </source>
</evidence>
<evidence type="ECO:0000256" key="14">
    <source>
        <dbReference type="ARBA" id="ARBA00048524"/>
    </source>
</evidence>
<organism evidence="16">
    <name type="scientific">Lynceus sp. MCZ IZ 141354</name>
    <dbReference type="NCBI Taxonomy" id="1930659"/>
    <lineage>
        <taxon>Eukaryota</taxon>
        <taxon>Metazoa</taxon>
        <taxon>Ecdysozoa</taxon>
        <taxon>Arthropoda</taxon>
        <taxon>Crustacea</taxon>
        <taxon>Branchiopoda</taxon>
        <taxon>Diplostraca</taxon>
        <taxon>Laevicaudata</taxon>
        <taxon>Lynceidae</taxon>
        <taxon>Lynceus</taxon>
    </lineage>
</organism>
<reference evidence="16" key="1">
    <citation type="submission" date="2021-04" db="EMBL/GenBank/DDBJ databases">
        <authorList>
            <person name="Cornetti L."/>
        </authorList>
    </citation>
    <scope>NUCLEOTIDE SEQUENCE</scope>
</reference>
<evidence type="ECO:0000256" key="10">
    <source>
        <dbReference type="ARBA" id="ARBA00022840"/>
    </source>
</evidence>
<evidence type="ECO:0000256" key="5">
    <source>
        <dbReference type="ARBA" id="ARBA00012104"/>
    </source>
</evidence>
<evidence type="ECO:0000259" key="15">
    <source>
        <dbReference type="Pfam" id="PF08543"/>
    </source>
</evidence>
<sequence>MGDQIKKVLSIQSHVVSGYVGNKSASFPLQVLGFEVDAVNSVQFSNHTGYGKWTGTILNSNELSDLIEGLRINDLLNYSHILTGYVGSVSFLNQLYDVIRELKSRNPNITYVCDPVLGDNGKLYVPAELIPIYRDKILPLADIATPNQFEAELLTGTEINTEEEAKAAVDLLHAKGVGTVVISSSDLSKQDVSLTAFISAAIGGEKYRIDIPRLPYIFTGTGDLFSALLLAWMNIHEGQLRLAFEKTVCTLQDVLHRTSNYAAPNPSKKNLELRLVQSKDDIEKPKTQLKAVPW</sequence>
<keyword evidence="9" id="KW-0418">Kinase</keyword>
<dbReference type="GO" id="GO:0008478">
    <property type="term" value="F:pyridoxal kinase activity"/>
    <property type="evidence" value="ECO:0007669"/>
    <property type="project" value="UniProtKB-EC"/>
</dbReference>